<name>A0A4U7B9X6_9PEZI</name>
<dbReference type="EMBL" id="PTQR01000032">
    <property type="protein sequence ID" value="TKX25084.1"/>
    <property type="molecule type" value="Genomic_DNA"/>
</dbReference>
<proteinExistence type="predicted"/>
<reference evidence="1 2" key="1">
    <citation type="submission" date="2018-02" db="EMBL/GenBank/DDBJ databases">
        <title>Draft genome sequences of Elsinoe sp., causing black scab on jojoba.</title>
        <authorList>
            <person name="Stodart B."/>
            <person name="Jeffress S."/>
            <person name="Ash G."/>
            <person name="Arun Chinnappa K."/>
        </authorList>
    </citation>
    <scope>NUCLEOTIDE SEQUENCE [LARGE SCALE GENOMIC DNA]</scope>
    <source>
        <strain evidence="1 2">Hillstone_2</strain>
    </source>
</reference>
<evidence type="ECO:0000313" key="2">
    <source>
        <dbReference type="Proteomes" id="UP000308133"/>
    </source>
</evidence>
<comment type="caution">
    <text evidence="1">The sequence shown here is derived from an EMBL/GenBank/DDBJ whole genome shotgun (WGS) entry which is preliminary data.</text>
</comment>
<gene>
    <name evidence="1" type="ORF">C1H76_2670</name>
</gene>
<sequence>MTIKTQNDTAEDATDGSVIVYATLYPDDSTATIGTIVNGFDNLSLPTCMSRCANTTYMGA</sequence>
<dbReference type="AlphaFoldDB" id="A0A4U7B9X6"/>
<accession>A0A4U7B9X6</accession>
<evidence type="ECO:0000313" key="1">
    <source>
        <dbReference type="EMBL" id="TKX25084.1"/>
    </source>
</evidence>
<dbReference type="Proteomes" id="UP000308133">
    <property type="component" value="Unassembled WGS sequence"/>
</dbReference>
<organism evidence="1 2">
    <name type="scientific">Elsinoe australis</name>
    <dbReference type="NCBI Taxonomy" id="40998"/>
    <lineage>
        <taxon>Eukaryota</taxon>
        <taxon>Fungi</taxon>
        <taxon>Dikarya</taxon>
        <taxon>Ascomycota</taxon>
        <taxon>Pezizomycotina</taxon>
        <taxon>Dothideomycetes</taxon>
        <taxon>Dothideomycetidae</taxon>
        <taxon>Myriangiales</taxon>
        <taxon>Elsinoaceae</taxon>
        <taxon>Elsinoe</taxon>
    </lineage>
</organism>
<protein>
    <submittedName>
        <fullName evidence="1">Uncharacterized protein</fullName>
    </submittedName>
</protein>